<keyword evidence="3" id="KW-1185">Reference proteome</keyword>
<proteinExistence type="predicted"/>
<feature type="region of interest" description="Disordered" evidence="1">
    <location>
        <begin position="1"/>
        <end position="36"/>
    </location>
</feature>
<accession>A0ABU6WSV2</accession>
<reference evidence="2 3" key="1">
    <citation type="journal article" date="2023" name="Plants (Basel)">
        <title>Bridging the Gap: Combining Genomics and Transcriptomics Approaches to Understand Stylosanthes scabra, an Orphan Legume from the Brazilian Caatinga.</title>
        <authorList>
            <person name="Ferreira-Neto J.R.C."/>
            <person name="da Silva M.D."/>
            <person name="Binneck E."/>
            <person name="de Melo N.F."/>
            <person name="da Silva R.H."/>
            <person name="de Melo A.L.T.M."/>
            <person name="Pandolfi V."/>
            <person name="Bustamante F.O."/>
            <person name="Brasileiro-Vidal A.C."/>
            <person name="Benko-Iseppon A.M."/>
        </authorList>
    </citation>
    <scope>NUCLEOTIDE SEQUENCE [LARGE SCALE GENOMIC DNA]</scope>
    <source>
        <tissue evidence="2">Leaves</tissue>
    </source>
</reference>
<sequence>KSAHRPPPKPPNFTSDGDEELTVNNSTENGTVMKGKIETEVTTSLTAKTHESAQVEADNGGAVTQTWWCSSREDNGVADQNRGDCASEVAGEASRNAKVSASTK</sequence>
<gene>
    <name evidence="2" type="ORF">PIB30_085575</name>
</gene>
<dbReference type="EMBL" id="JASCZI010182675">
    <property type="protein sequence ID" value="MED6188399.1"/>
    <property type="molecule type" value="Genomic_DNA"/>
</dbReference>
<feature type="non-terminal residue" evidence="2">
    <location>
        <position position="1"/>
    </location>
</feature>
<dbReference type="Proteomes" id="UP001341840">
    <property type="component" value="Unassembled WGS sequence"/>
</dbReference>
<evidence type="ECO:0000313" key="2">
    <source>
        <dbReference type="EMBL" id="MED6188399.1"/>
    </source>
</evidence>
<comment type="caution">
    <text evidence="2">The sequence shown here is derived from an EMBL/GenBank/DDBJ whole genome shotgun (WGS) entry which is preliminary data.</text>
</comment>
<name>A0ABU6WSV2_9FABA</name>
<evidence type="ECO:0000256" key="1">
    <source>
        <dbReference type="SAM" id="MobiDB-lite"/>
    </source>
</evidence>
<organism evidence="2 3">
    <name type="scientific">Stylosanthes scabra</name>
    <dbReference type="NCBI Taxonomy" id="79078"/>
    <lineage>
        <taxon>Eukaryota</taxon>
        <taxon>Viridiplantae</taxon>
        <taxon>Streptophyta</taxon>
        <taxon>Embryophyta</taxon>
        <taxon>Tracheophyta</taxon>
        <taxon>Spermatophyta</taxon>
        <taxon>Magnoliopsida</taxon>
        <taxon>eudicotyledons</taxon>
        <taxon>Gunneridae</taxon>
        <taxon>Pentapetalae</taxon>
        <taxon>rosids</taxon>
        <taxon>fabids</taxon>
        <taxon>Fabales</taxon>
        <taxon>Fabaceae</taxon>
        <taxon>Papilionoideae</taxon>
        <taxon>50 kb inversion clade</taxon>
        <taxon>dalbergioids sensu lato</taxon>
        <taxon>Dalbergieae</taxon>
        <taxon>Pterocarpus clade</taxon>
        <taxon>Stylosanthes</taxon>
    </lineage>
</organism>
<evidence type="ECO:0000313" key="3">
    <source>
        <dbReference type="Proteomes" id="UP001341840"/>
    </source>
</evidence>
<protein>
    <submittedName>
        <fullName evidence="2">Uncharacterized protein</fullName>
    </submittedName>
</protein>